<accession>A0A7Z9BPW0</accession>
<dbReference type="Proteomes" id="UP000184550">
    <property type="component" value="Unassembled WGS sequence"/>
</dbReference>
<evidence type="ECO:0000313" key="2">
    <source>
        <dbReference type="Proteomes" id="UP000184550"/>
    </source>
</evidence>
<proteinExistence type="predicted"/>
<sequence>MSMSNAVGVSKYLLGEGGVMEIMQGLTEQCFDPSTGLMVSAIHHIQQLSC</sequence>
<evidence type="ECO:0000313" key="1">
    <source>
        <dbReference type="EMBL" id="VXD17853.1"/>
    </source>
</evidence>
<protein>
    <submittedName>
        <fullName evidence="1">Uncharacterized protein</fullName>
    </submittedName>
</protein>
<gene>
    <name evidence="1" type="ORF">PL8927_600143</name>
</gene>
<dbReference type="AlphaFoldDB" id="A0A7Z9BPW0"/>
<comment type="caution">
    <text evidence="1">The sequence shown here is derived from an EMBL/GenBank/DDBJ whole genome shotgun (WGS) entry which is preliminary data.</text>
</comment>
<dbReference type="EMBL" id="CZCU02000136">
    <property type="protein sequence ID" value="VXD17853.1"/>
    <property type="molecule type" value="Genomic_DNA"/>
</dbReference>
<keyword evidence="2" id="KW-1185">Reference proteome</keyword>
<reference evidence="1" key="1">
    <citation type="submission" date="2019-10" db="EMBL/GenBank/DDBJ databases">
        <authorList>
            <consortium name="Genoscope - CEA"/>
            <person name="William W."/>
        </authorList>
    </citation>
    <scope>NUCLEOTIDE SEQUENCE [LARGE SCALE GENOMIC DNA]</scope>
    <source>
        <strain evidence="1">BBR_PRJEB10992</strain>
    </source>
</reference>
<organism evidence="1 2">
    <name type="scientific">Planktothrix serta PCC 8927</name>
    <dbReference type="NCBI Taxonomy" id="671068"/>
    <lineage>
        <taxon>Bacteria</taxon>
        <taxon>Bacillati</taxon>
        <taxon>Cyanobacteriota</taxon>
        <taxon>Cyanophyceae</taxon>
        <taxon>Oscillatoriophycideae</taxon>
        <taxon>Oscillatoriales</taxon>
        <taxon>Microcoleaceae</taxon>
        <taxon>Planktothrix</taxon>
    </lineage>
</organism>
<name>A0A7Z9BPW0_9CYAN</name>